<protein>
    <submittedName>
        <fullName evidence="8">DUF4131 domain-containing protein</fullName>
    </submittedName>
</protein>
<dbReference type="InterPro" id="IPR001279">
    <property type="entry name" value="Metallo-B-lactamas"/>
</dbReference>
<dbReference type="SMART" id="SM00849">
    <property type="entry name" value="Lactamase_B"/>
    <property type="match status" value="1"/>
</dbReference>
<sequence>MIAPALGAWAGAVVAVRVTVPTALLLSGCALLLAAVVAGRVQAARARAAWIAVLLVLFVGALVLGAVRASAHRSGVVPSLAAERATVAVVADVATDPREVRGTFGTSTVVRLTVRRVEGRGTVWRLRSPVTAWVRGDAPDLRLGQQVEASGRLGPADDSATAATLSVTSLSPRPDGAPAWWWAGAEKLRAAITAAVSGRGDDVSALVPALVHGDDHALSDGLREDFRTSGLTHLLAVSGTNLTLLVGFLLALARPLGTGPRARVALAVAATVGYVLLARPEPSVVRAAVMGLVGVAGLSTGGRRRGARCLAWAVVGVVLLDPWLATSAGFLLSALATGGILLLAPVWRDALARWMPRWLAEALAVPAAAQLACTAPVAALSGEVSLVAVVANLVAAPAVGPATVLGLAGGLAGLPWGPCGQLVGLVTALPAGWIVLVGRRSAALPGAAAVVGEGALTVTLLVVVSGLVAATGHLLLRRPLPSVLVTALVTGVTVAPLSPGWPPPHWVMVACDVGQGDAAVLRAGPTAGVVIDAGPDTEAVDRCLDDLRVRAVPLLVLTHAHADHVDGLAGVVRGRDVGWVGVGSSRPALHGRDARMLESGQRWEIGDLTLTVLAPDVADVRTAVSADAANDASVVLLAETRGVRILLTGDVEPPAQATLRQTYPDLRVDVVKVPHHGSAHQDAAWLAGLGARWATVSSGKDNTYGHPAPVTLETLRGAGVTVLRTDAGGDVALVVRSGRIMGVRR</sequence>
<dbReference type="InterPro" id="IPR035681">
    <property type="entry name" value="ComA-like_MBL"/>
</dbReference>
<gene>
    <name evidence="8" type="ORF">FHE65_03405</name>
</gene>
<feature type="transmembrane region" description="Helical" evidence="6">
    <location>
        <begin position="48"/>
        <end position="67"/>
    </location>
</feature>
<evidence type="ECO:0000259" key="7">
    <source>
        <dbReference type="SMART" id="SM00849"/>
    </source>
</evidence>
<dbReference type="SUPFAM" id="SSF56281">
    <property type="entry name" value="Metallo-hydrolase/oxidoreductase"/>
    <property type="match status" value="1"/>
</dbReference>
<dbReference type="Gene3D" id="3.60.15.10">
    <property type="entry name" value="Ribonuclease Z/Hydroxyacylglutathione hydrolase-like"/>
    <property type="match status" value="1"/>
</dbReference>
<evidence type="ECO:0000256" key="2">
    <source>
        <dbReference type="ARBA" id="ARBA00022475"/>
    </source>
</evidence>
<dbReference type="AlphaFoldDB" id="A0A5C4N2S1"/>
<evidence type="ECO:0000256" key="6">
    <source>
        <dbReference type="SAM" id="Phobius"/>
    </source>
</evidence>
<reference evidence="8 9" key="1">
    <citation type="submission" date="2019-05" db="EMBL/GenBank/DDBJ databases">
        <title>Mumia sp. nov., isolated from the intestinal contents of plateau pika (Ochotona curzoniae) in the Qinghai-Tibet plateau of China.</title>
        <authorList>
            <person name="Tian Z."/>
        </authorList>
    </citation>
    <scope>NUCLEOTIDE SEQUENCE [LARGE SCALE GENOMIC DNA]</scope>
    <source>
        <strain evidence="9">527</strain>
    </source>
</reference>
<dbReference type="GO" id="GO:0005886">
    <property type="term" value="C:plasma membrane"/>
    <property type="evidence" value="ECO:0007669"/>
    <property type="project" value="UniProtKB-SubCell"/>
</dbReference>
<keyword evidence="4 6" id="KW-1133">Transmembrane helix</keyword>
<evidence type="ECO:0000256" key="3">
    <source>
        <dbReference type="ARBA" id="ARBA00022692"/>
    </source>
</evidence>
<dbReference type="OrthoDB" id="7177610at2"/>
<feature type="domain" description="Metallo-beta-lactamase" evidence="7">
    <location>
        <begin position="515"/>
        <end position="700"/>
    </location>
</feature>
<keyword evidence="2" id="KW-1003">Cell membrane</keyword>
<dbReference type="Pfam" id="PF03772">
    <property type="entry name" value="Competence"/>
    <property type="match status" value="1"/>
</dbReference>
<evidence type="ECO:0000256" key="5">
    <source>
        <dbReference type="ARBA" id="ARBA00023136"/>
    </source>
</evidence>
<dbReference type="CDD" id="cd07731">
    <property type="entry name" value="ComA-like_MBL-fold"/>
    <property type="match status" value="1"/>
</dbReference>
<feature type="transmembrane region" description="Helical" evidence="6">
    <location>
        <begin position="419"/>
        <end position="436"/>
    </location>
</feature>
<comment type="subcellular location">
    <subcellularLocation>
        <location evidence="1">Cell membrane</location>
        <topology evidence="1">Multi-pass membrane protein</topology>
    </subcellularLocation>
</comment>
<organism evidence="8 9">
    <name type="scientific">Mumia zhuanghuii</name>
    <dbReference type="NCBI Taxonomy" id="2585211"/>
    <lineage>
        <taxon>Bacteria</taxon>
        <taxon>Bacillati</taxon>
        <taxon>Actinomycetota</taxon>
        <taxon>Actinomycetes</taxon>
        <taxon>Propionibacteriales</taxon>
        <taxon>Nocardioidaceae</taxon>
        <taxon>Mumia</taxon>
    </lineage>
</organism>
<name>A0A5C4N2S1_9ACTN</name>
<dbReference type="NCBIfam" id="TIGR00360">
    <property type="entry name" value="ComEC_N-term"/>
    <property type="match status" value="1"/>
</dbReference>
<evidence type="ECO:0000313" key="9">
    <source>
        <dbReference type="Proteomes" id="UP000306740"/>
    </source>
</evidence>
<dbReference type="PANTHER" id="PTHR30619">
    <property type="entry name" value="DNA INTERNALIZATION/COMPETENCE PROTEIN COMEC/REC2"/>
    <property type="match status" value="1"/>
</dbReference>
<keyword evidence="3 6" id="KW-0812">Transmembrane</keyword>
<evidence type="ECO:0000313" key="8">
    <source>
        <dbReference type="EMBL" id="TNC50626.1"/>
    </source>
</evidence>
<dbReference type="PANTHER" id="PTHR30619:SF1">
    <property type="entry name" value="RECOMBINATION PROTEIN 2"/>
    <property type="match status" value="1"/>
</dbReference>
<feature type="transmembrane region" description="Helical" evidence="6">
    <location>
        <begin position="359"/>
        <end position="380"/>
    </location>
</feature>
<evidence type="ECO:0000256" key="4">
    <source>
        <dbReference type="ARBA" id="ARBA00022989"/>
    </source>
</evidence>
<feature type="transmembrane region" description="Helical" evidence="6">
    <location>
        <begin position="283"/>
        <end position="300"/>
    </location>
</feature>
<dbReference type="InterPro" id="IPR004477">
    <property type="entry name" value="ComEC_N"/>
</dbReference>
<dbReference type="InterPro" id="IPR036866">
    <property type="entry name" value="RibonucZ/Hydroxyglut_hydro"/>
</dbReference>
<feature type="transmembrane region" description="Helical" evidence="6">
    <location>
        <begin position="456"/>
        <end position="476"/>
    </location>
</feature>
<evidence type="ECO:0000256" key="1">
    <source>
        <dbReference type="ARBA" id="ARBA00004651"/>
    </source>
</evidence>
<dbReference type="EMBL" id="VDFR01000013">
    <property type="protein sequence ID" value="TNC50626.1"/>
    <property type="molecule type" value="Genomic_DNA"/>
</dbReference>
<dbReference type="Pfam" id="PF00753">
    <property type="entry name" value="Lactamase_B"/>
    <property type="match status" value="1"/>
</dbReference>
<dbReference type="InterPro" id="IPR052159">
    <property type="entry name" value="Competence_DNA_uptake"/>
</dbReference>
<comment type="caution">
    <text evidence="8">The sequence shown here is derived from an EMBL/GenBank/DDBJ whole genome shotgun (WGS) entry which is preliminary data.</text>
</comment>
<feature type="transmembrane region" description="Helical" evidence="6">
    <location>
        <begin position="231"/>
        <end position="253"/>
    </location>
</feature>
<feature type="transmembrane region" description="Helical" evidence="6">
    <location>
        <begin position="260"/>
        <end position="277"/>
    </location>
</feature>
<proteinExistence type="predicted"/>
<keyword evidence="5 6" id="KW-0472">Membrane</keyword>
<accession>A0A5C4N2S1</accession>
<feature type="transmembrane region" description="Helical" evidence="6">
    <location>
        <begin position="307"/>
        <end position="324"/>
    </location>
</feature>
<feature type="transmembrane region" description="Helical" evidence="6">
    <location>
        <begin position="6"/>
        <end position="36"/>
    </location>
</feature>
<dbReference type="Proteomes" id="UP000306740">
    <property type="component" value="Unassembled WGS sequence"/>
</dbReference>
<feature type="transmembrane region" description="Helical" evidence="6">
    <location>
        <begin position="386"/>
        <end position="407"/>
    </location>
</feature>